<feature type="transmembrane region" description="Helical" evidence="10">
    <location>
        <begin position="567"/>
        <end position="588"/>
    </location>
</feature>
<dbReference type="GO" id="GO:0006811">
    <property type="term" value="P:monoatomic ion transport"/>
    <property type="evidence" value="ECO:0007669"/>
    <property type="project" value="UniProtKB-KW"/>
</dbReference>
<feature type="transmembrane region" description="Helical" evidence="10">
    <location>
        <begin position="684"/>
        <end position="706"/>
    </location>
</feature>
<sequence length="929" mass="100686">MKLAAIVFLPFIGAILPLLLASRPRLHSTVSAAAITALSLVILMVAATGTFAGATPTYFLEWLPSLGLHIAFRLDGLALLFAGLILIIGLLVIVYAHYYLSSKDSAPRFFSCLLLFMGSMLGIVTADNLILMWFFWELTSISSFLLIGYWFHQSNARRGARMALAITGGGGLALLAGILLIGSIAGSYQLDVVLASGELIRNHDLYVPALILVLLGAFTKSAQFPFQFWLPHAMAAPTPVSAYLHSATMVKAGIFLMARLLPVLGGTPEWTTIVTLTGLATLLFGAYFALLKTDLKGLLAFSTISHLGLITMLLGLGSVGAVVAAMFHIINHAAFKAGLFMIAGIIDHETGSRDMRKLSGLRKALPFTMVLAVITSAAMAGIPLFNGFLSKEMFFAEAYDQQLFGGLSWFIPVLATLGAMLSVAYSVRFVHDVFFQEEATDLPKKPHEPPLMMRAPVIIFAFICIAVGLAPMFFTAELLTLAVSAVSQVTPQLDIAIWHGFNMPLLMSALALLGGIAIYIGRSELLTFSRQFDARDAKDIFARIVSATTRFCDEFTQYVENGSLQRYVAFLLVFTLILVVPELVSIMQLEGSRPQLPIDAISLIGAILLMLAALSTAMLHRQRLTSLMMLSVVGLIVSLSFVHFSAPDLAMTQLVVEVVSIILMILALFFMPQRIPRASSGRRVARDVLLAGSIGGIVGTLNYAILTRPFDSISNFFLANSVPGGGGTNVVNVILVDFRGFDTLGEIAVLAIAAAGIHKLLNNLRPFMPSSDVDGRPWHRVKHPLMVQTVAQALLPLALMVSAYIFLRGHNLPGGGFIAGLVTAAAMILQYIANGVDWVKHRFDYNYQTLTSVGVMIALFTGVGSWLFDHNFLTSSFTYVTWPLVGKFELATAILFDLGVYLTVIGATLMILANFGQMTTRHRPRQEGY</sequence>
<dbReference type="InterPro" id="IPR007182">
    <property type="entry name" value="MnhB"/>
</dbReference>
<feature type="domain" description="NADH:quinone oxidoreductase/Mrp antiporter transmembrane" evidence="11">
    <location>
        <begin position="126"/>
        <end position="403"/>
    </location>
</feature>
<evidence type="ECO:0000259" key="15">
    <source>
        <dbReference type="Pfam" id="PF20501"/>
    </source>
</evidence>
<keyword evidence="3" id="KW-0050">Antiport</keyword>
<dbReference type="Pfam" id="PF00361">
    <property type="entry name" value="Proton_antipo_M"/>
    <property type="match status" value="1"/>
</dbReference>
<reference evidence="17" key="1">
    <citation type="journal article" date="2018" name="Front. Microbiol.">
        <title>Genome-Based Analysis Reveals the Taxonomy and Diversity of the Family Idiomarinaceae.</title>
        <authorList>
            <person name="Liu Y."/>
            <person name="Lai Q."/>
            <person name="Shao Z."/>
        </authorList>
    </citation>
    <scope>NUCLEOTIDE SEQUENCE [LARGE SCALE GENOMIC DNA]</scope>
    <source>
        <strain evidence="17">CVS-6</strain>
    </source>
</reference>
<feature type="transmembrane region" description="Helical" evidence="10">
    <location>
        <begin position="79"/>
        <end position="100"/>
    </location>
</feature>
<dbReference type="PANTHER" id="PTHR43373:SF1">
    <property type="entry name" value="NA(+)_H(+) ANTIPORTER SUBUNIT A"/>
    <property type="match status" value="1"/>
</dbReference>
<comment type="subcellular location">
    <subcellularLocation>
        <location evidence="1">Cell membrane</location>
        <topology evidence="1">Multi-pass membrane protein</topology>
    </subcellularLocation>
    <subcellularLocation>
        <location evidence="9">Membrane</location>
        <topology evidence="9">Multi-pass membrane protein</topology>
    </subcellularLocation>
</comment>
<dbReference type="Pfam" id="PF13244">
    <property type="entry name" value="MbhD"/>
    <property type="match status" value="1"/>
</dbReference>
<evidence type="ECO:0000256" key="10">
    <source>
        <dbReference type="SAM" id="Phobius"/>
    </source>
</evidence>
<dbReference type="Pfam" id="PF04039">
    <property type="entry name" value="MnhB"/>
    <property type="match status" value="1"/>
</dbReference>
<feature type="transmembrane region" description="Helical" evidence="10">
    <location>
        <begin position="205"/>
        <end position="230"/>
    </location>
</feature>
<dbReference type="NCBIfam" id="NF009288">
    <property type="entry name" value="PRK12648.1"/>
    <property type="match status" value="1"/>
</dbReference>
<feature type="transmembrane region" description="Helical" evidence="10">
    <location>
        <begin position="747"/>
        <end position="764"/>
    </location>
</feature>
<feature type="transmembrane region" description="Helical" evidence="10">
    <location>
        <begin position="812"/>
        <end position="833"/>
    </location>
</feature>
<evidence type="ECO:0000259" key="11">
    <source>
        <dbReference type="Pfam" id="PF00361"/>
    </source>
</evidence>
<evidence type="ECO:0000256" key="5">
    <source>
        <dbReference type="ARBA" id="ARBA00022692"/>
    </source>
</evidence>
<feature type="domain" description="NADH-Ubiquinone oxidoreductase (complex I) chain 5 N-terminal" evidence="12">
    <location>
        <begin position="65"/>
        <end position="110"/>
    </location>
</feature>
<feature type="transmembrane region" description="Helical" evidence="10">
    <location>
        <begin position="845"/>
        <end position="868"/>
    </location>
</feature>
<evidence type="ECO:0000256" key="7">
    <source>
        <dbReference type="ARBA" id="ARBA00023065"/>
    </source>
</evidence>
<feature type="transmembrane region" description="Helical" evidence="10">
    <location>
        <begin position="650"/>
        <end position="672"/>
    </location>
</feature>
<dbReference type="GO" id="GO:0015297">
    <property type="term" value="F:antiporter activity"/>
    <property type="evidence" value="ECO:0007669"/>
    <property type="project" value="UniProtKB-KW"/>
</dbReference>
<feature type="transmembrane region" description="Helical" evidence="10">
    <location>
        <begin position="298"/>
        <end position="319"/>
    </location>
</feature>
<evidence type="ECO:0000256" key="6">
    <source>
        <dbReference type="ARBA" id="ARBA00022989"/>
    </source>
</evidence>
<dbReference type="OrthoDB" id="9811798at2"/>
<evidence type="ECO:0000259" key="13">
    <source>
        <dbReference type="Pfam" id="PF04039"/>
    </source>
</evidence>
<feature type="domain" description="MrpA C-terminal/MbhE" evidence="15">
    <location>
        <begin position="683"/>
        <end position="770"/>
    </location>
</feature>
<dbReference type="PANTHER" id="PTHR43373">
    <property type="entry name" value="NA(+)/H(+) ANTIPORTER SUBUNIT"/>
    <property type="match status" value="1"/>
</dbReference>
<dbReference type="PRINTS" id="PR01434">
    <property type="entry name" value="NADHDHGNASE5"/>
</dbReference>
<keyword evidence="17" id="KW-1185">Reference proteome</keyword>
<dbReference type="Pfam" id="PF20501">
    <property type="entry name" value="MbhE"/>
    <property type="match status" value="1"/>
</dbReference>
<dbReference type="InterPro" id="IPR050616">
    <property type="entry name" value="CPA3_Na-H_Antiporter_A"/>
</dbReference>
<comment type="caution">
    <text evidence="16">The sequence shown here is derived from an EMBL/GenBank/DDBJ whole genome shotgun (WGS) entry which is preliminary data.</text>
</comment>
<feature type="transmembrane region" description="Helical" evidence="10">
    <location>
        <begin position="888"/>
        <end position="915"/>
    </location>
</feature>
<feature type="transmembrane region" description="Helical" evidence="10">
    <location>
        <begin position="242"/>
        <end position="264"/>
    </location>
</feature>
<evidence type="ECO:0000256" key="2">
    <source>
        <dbReference type="ARBA" id="ARBA00022448"/>
    </source>
</evidence>
<feature type="transmembrane region" description="Helical" evidence="10">
    <location>
        <begin position="626"/>
        <end position="644"/>
    </location>
</feature>
<evidence type="ECO:0000259" key="14">
    <source>
        <dbReference type="Pfam" id="PF13244"/>
    </source>
</evidence>
<keyword evidence="8 10" id="KW-0472">Membrane</keyword>
<organism evidence="16 17">
    <name type="scientific">Pseudidiomarina insulisalsae</name>
    <dbReference type="NCBI Taxonomy" id="575789"/>
    <lineage>
        <taxon>Bacteria</taxon>
        <taxon>Pseudomonadati</taxon>
        <taxon>Pseudomonadota</taxon>
        <taxon>Gammaproteobacteria</taxon>
        <taxon>Alteromonadales</taxon>
        <taxon>Idiomarinaceae</taxon>
        <taxon>Pseudidiomarina</taxon>
    </lineage>
</organism>
<evidence type="ECO:0000256" key="8">
    <source>
        <dbReference type="ARBA" id="ARBA00023136"/>
    </source>
</evidence>
<feature type="transmembrane region" description="Helical" evidence="10">
    <location>
        <begin position="163"/>
        <end position="185"/>
    </location>
</feature>
<dbReference type="PRINTS" id="PR01435">
    <property type="entry name" value="NPOXDRDTASE5"/>
</dbReference>
<feature type="transmembrane region" description="Helical" evidence="10">
    <location>
        <begin position="785"/>
        <end position="806"/>
    </location>
</feature>
<feature type="domain" description="MrpA C-terminal/MbhD" evidence="14">
    <location>
        <begin position="608"/>
        <end position="673"/>
    </location>
</feature>
<feature type="transmembrane region" description="Helical" evidence="10">
    <location>
        <begin position="367"/>
        <end position="389"/>
    </location>
</feature>
<evidence type="ECO:0000256" key="3">
    <source>
        <dbReference type="ARBA" id="ARBA00022449"/>
    </source>
</evidence>
<feature type="transmembrane region" description="Helical" evidence="10">
    <location>
        <begin position="107"/>
        <end position="124"/>
    </location>
</feature>
<name>A0A432Y8P2_9GAMM</name>
<evidence type="ECO:0000256" key="4">
    <source>
        <dbReference type="ARBA" id="ARBA00022475"/>
    </source>
</evidence>
<evidence type="ECO:0000256" key="9">
    <source>
        <dbReference type="RuleBase" id="RU000320"/>
    </source>
</evidence>
<keyword evidence="6 10" id="KW-1133">Transmembrane helix</keyword>
<accession>A0A432Y8P2</accession>
<evidence type="ECO:0000256" key="1">
    <source>
        <dbReference type="ARBA" id="ARBA00004651"/>
    </source>
</evidence>
<dbReference type="InterPro" id="IPR001516">
    <property type="entry name" value="Proton_antipo_N"/>
</dbReference>
<feature type="domain" description="Na+/H+ antiporter MnhB subunit-related protein" evidence="13">
    <location>
        <begin position="786"/>
        <end position="909"/>
    </location>
</feature>
<dbReference type="InterPro" id="IPR001750">
    <property type="entry name" value="ND/Mrp_TM"/>
</dbReference>
<evidence type="ECO:0000259" key="12">
    <source>
        <dbReference type="Pfam" id="PF00662"/>
    </source>
</evidence>
<dbReference type="Pfam" id="PF00662">
    <property type="entry name" value="Proton_antipo_N"/>
    <property type="match status" value="1"/>
</dbReference>
<evidence type="ECO:0000313" key="16">
    <source>
        <dbReference type="EMBL" id="RUO57349.1"/>
    </source>
</evidence>
<feature type="transmembrane region" description="Helical" evidence="10">
    <location>
        <begin position="451"/>
        <end position="476"/>
    </location>
</feature>
<dbReference type="EMBL" id="PIPY01000015">
    <property type="protein sequence ID" value="RUO57349.1"/>
    <property type="molecule type" value="Genomic_DNA"/>
</dbReference>
<dbReference type="AlphaFoldDB" id="A0A432Y8P2"/>
<gene>
    <name evidence="16" type="ORF">CWI71_11890</name>
</gene>
<keyword evidence="2" id="KW-0813">Transport</keyword>
<dbReference type="GO" id="GO:0005886">
    <property type="term" value="C:plasma membrane"/>
    <property type="evidence" value="ECO:0007669"/>
    <property type="project" value="UniProtKB-SubCell"/>
</dbReference>
<feature type="transmembrane region" description="Helical" evidence="10">
    <location>
        <begin position="130"/>
        <end position="151"/>
    </location>
</feature>
<feature type="transmembrane region" description="Helical" evidence="10">
    <location>
        <begin position="600"/>
        <end position="619"/>
    </location>
</feature>
<feature type="transmembrane region" description="Helical" evidence="10">
    <location>
        <begin position="6"/>
        <end position="22"/>
    </location>
</feature>
<evidence type="ECO:0000313" key="17">
    <source>
        <dbReference type="Proteomes" id="UP000288259"/>
    </source>
</evidence>
<protein>
    <submittedName>
        <fullName evidence="16">Monovalent cation/H+ antiporter subunit A</fullName>
    </submittedName>
</protein>
<dbReference type="InterPro" id="IPR025383">
    <property type="entry name" value="MrpA_C/MbhD"/>
</dbReference>
<dbReference type="RefSeq" id="WP_126755493.1">
    <property type="nucleotide sequence ID" value="NZ_PIPY01000015.1"/>
</dbReference>
<feature type="transmembrane region" description="Helical" evidence="10">
    <location>
        <begin position="270"/>
        <end position="291"/>
    </location>
</feature>
<keyword evidence="7" id="KW-0406">Ion transport</keyword>
<feature type="transmembrane region" description="Helical" evidence="10">
    <location>
        <begin position="496"/>
        <end position="520"/>
    </location>
</feature>
<proteinExistence type="predicted"/>
<keyword evidence="4" id="KW-1003">Cell membrane</keyword>
<keyword evidence="5 9" id="KW-0812">Transmembrane</keyword>
<feature type="transmembrane region" description="Helical" evidence="10">
    <location>
        <begin position="325"/>
        <end position="346"/>
    </location>
</feature>
<dbReference type="Proteomes" id="UP000288259">
    <property type="component" value="Unassembled WGS sequence"/>
</dbReference>
<feature type="transmembrane region" description="Helical" evidence="10">
    <location>
        <begin position="409"/>
        <end position="430"/>
    </location>
</feature>
<feature type="transmembrane region" description="Helical" evidence="10">
    <location>
        <begin position="34"/>
        <end position="59"/>
    </location>
</feature>
<dbReference type="InterPro" id="IPR046806">
    <property type="entry name" value="MrpA_C/MbhE"/>
</dbReference>